<keyword evidence="1" id="KW-0812">Transmembrane</keyword>
<dbReference type="InterPro" id="IPR012652">
    <property type="entry name" value="ThiW"/>
</dbReference>
<sequence length="84" mass="9226">MNPFKPIYIETADNGVTLGPYAVVVALFISLIRMGLGVGTIFSLPGSLPGALLVGVFYRYVWRSKWVGLLESWGRVLWARGLVV</sequence>
<name>A0A2R6C7Y9_9ARCH</name>
<evidence type="ECO:0000313" key="3">
    <source>
        <dbReference type="Proteomes" id="UP000242015"/>
    </source>
</evidence>
<organism evidence="2 3">
    <name type="scientific">Candidatus Marsarchaeota G2 archaeon BE_D</name>
    <dbReference type="NCBI Taxonomy" id="1978158"/>
    <lineage>
        <taxon>Archaea</taxon>
        <taxon>Candidatus Marsarchaeota</taxon>
        <taxon>Candidatus Marsarchaeota group 2</taxon>
    </lineage>
</organism>
<dbReference type="EMBL" id="NEXF01000355">
    <property type="protein sequence ID" value="PSO06974.1"/>
    <property type="molecule type" value="Genomic_DNA"/>
</dbReference>
<protein>
    <submittedName>
        <fullName evidence="2">Uncharacterized protein</fullName>
    </submittedName>
</protein>
<feature type="transmembrane region" description="Helical" evidence="1">
    <location>
        <begin position="38"/>
        <end position="61"/>
    </location>
</feature>
<dbReference type="Proteomes" id="UP000242015">
    <property type="component" value="Unassembled WGS sequence"/>
</dbReference>
<proteinExistence type="predicted"/>
<evidence type="ECO:0000313" key="2">
    <source>
        <dbReference type="EMBL" id="PSO06974.1"/>
    </source>
</evidence>
<evidence type="ECO:0000256" key="1">
    <source>
        <dbReference type="SAM" id="Phobius"/>
    </source>
</evidence>
<gene>
    <name evidence="2" type="ORF">B9Q04_13290</name>
</gene>
<dbReference type="AlphaFoldDB" id="A0A2R6C7Y9"/>
<accession>A0A2R6C7Y9</accession>
<dbReference type="Pfam" id="PF09512">
    <property type="entry name" value="ThiW"/>
    <property type="match status" value="1"/>
</dbReference>
<reference evidence="2 3" key="1">
    <citation type="submission" date="2017-04" db="EMBL/GenBank/DDBJ databases">
        <title>Novel microbial lineages endemic to geothermal iron-oxide mats fill important gaps in the evolutionary history of Archaea.</title>
        <authorList>
            <person name="Jay Z.J."/>
            <person name="Beam J.P."/>
            <person name="Dlakic M."/>
            <person name="Rusch D.B."/>
            <person name="Kozubal M.A."/>
            <person name="Inskeep W.P."/>
        </authorList>
    </citation>
    <scope>NUCLEOTIDE SEQUENCE [LARGE SCALE GENOMIC DNA]</scope>
    <source>
        <strain evidence="2">BE_D</strain>
    </source>
</reference>
<comment type="caution">
    <text evidence="2">The sequence shown here is derived from an EMBL/GenBank/DDBJ whole genome shotgun (WGS) entry which is preliminary data.</text>
</comment>
<feature type="transmembrane region" description="Helical" evidence="1">
    <location>
        <begin position="12"/>
        <end position="32"/>
    </location>
</feature>
<keyword evidence="1" id="KW-0472">Membrane</keyword>
<keyword evidence="1" id="KW-1133">Transmembrane helix</keyword>